<organism evidence="2 3">
    <name type="scientific">Roseivivax isoporae LMG 25204</name>
    <dbReference type="NCBI Taxonomy" id="1449351"/>
    <lineage>
        <taxon>Bacteria</taxon>
        <taxon>Pseudomonadati</taxon>
        <taxon>Pseudomonadota</taxon>
        <taxon>Alphaproteobacteria</taxon>
        <taxon>Rhodobacterales</taxon>
        <taxon>Roseobacteraceae</taxon>
        <taxon>Roseivivax</taxon>
    </lineage>
</organism>
<evidence type="ECO:0000313" key="2">
    <source>
        <dbReference type="EMBL" id="ETX28211.1"/>
    </source>
</evidence>
<dbReference type="RefSeq" id="WP_043772251.1">
    <property type="nucleotide sequence ID" value="NZ_JAME01000021.1"/>
</dbReference>
<dbReference type="Proteomes" id="UP000023430">
    <property type="component" value="Unassembled WGS sequence"/>
</dbReference>
<dbReference type="STRING" id="1449351.RISW2_08855"/>
<keyword evidence="1" id="KW-0812">Transmembrane</keyword>
<dbReference type="AlphaFoldDB" id="X7F7Y8"/>
<dbReference type="OrthoDB" id="7869914at2"/>
<protein>
    <submittedName>
        <fullName evidence="2">UDP-N-acetylmuramate--alanine ligase</fullName>
    </submittedName>
</protein>
<feature type="transmembrane region" description="Helical" evidence="1">
    <location>
        <begin position="35"/>
        <end position="65"/>
    </location>
</feature>
<dbReference type="eggNOG" id="ENOG50335UH">
    <property type="taxonomic scope" value="Bacteria"/>
</dbReference>
<evidence type="ECO:0000256" key="1">
    <source>
        <dbReference type="SAM" id="Phobius"/>
    </source>
</evidence>
<sequence length="84" mass="8860">MTGAALAACFWGLAATVTACMPLRRQPVPGIMLLLVAPLVIVSLGIAHGWLVALAACGAVLSMFWNPLRQLLARPAGRRLEVPK</sequence>
<name>X7F7Y8_9RHOB</name>
<evidence type="ECO:0000313" key="3">
    <source>
        <dbReference type="Proteomes" id="UP000023430"/>
    </source>
</evidence>
<keyword evidence="2" id="KW-0436">Ligase</keyword>
<dbReference type="InterPro" id="IPR018919">
    <property type="entry name" value="DUF2484"/>
</dbReference>
<accession>X7F7Y8</accession>
<dbReference type="GO" id="GO:0016874">
    <property type="term" value="F:ligase activity"/>
    <property type="evidence" value="ECO:0007669"/>
    <property type="project" value="UniProtKB-KW"/>
</dbReference>
<dbReference type="Pfam" id="PF10658">
    <property type="entry name" value="DUF2484"/>
    <property type="match status" value="1"/>
</dbReference>
<reference evidence="2 3" key="1">
    <citation type="submission" date="2014-01" db="EMBL/GenBank/DDBJ databases">
        <title>Roseivivax isoporae LMG 25204 Genome Sequencing.</title>
        <authorList>
            <person name="Lai Q."/>
            <person name="Li G."/>
            <person name="Shao Z."/>
        </authorList>
    </citation>
    <scope>NUCLEOTIDE SEQUENCE [LARGE SCALE GENOMIC DNA]</scope>
    <source>
        <strain evidence="2 3">LMG 25204</strain>
    </source>
</reference>
<keyword evidence="3" id="KW-1185">Reference proteome</keyword>
<proteinExistence type="predicted"/>
<comment type="caution">
    <text evidence="2">The sequence shown here is derived from an EMBL/GenBank/DDBJ whole genome shotgun (WGS) entry which is preliminary data.</text>
</comment>
<keyword evidence="1" id="KW-1133">Transmembrane helix</keyword>
<gene>
    <name evidence="2" type="ORF">RISW2_08855</name>
</gene>
<dbReference type="EMBL" id="JAME01000021">
    <property type="protein sequence ID" value="ETX28211.1"/>
    <property type="molecule type" value="Genomic_DNA"/>
</dbReference>
<keyword evidence="1" id="KW-0472">Membrane</keyword>